<reference evidence="2 3" key="1">
    <citation type="submission" date="2020-08" db="EMBL/GenBank/DDBJ databases">
        <title>Complete genome sequence of Entomobacter blattae G55GP.</title>
        <authorList>
            <person name="Poehlein A."/>
            <person name="Guzman J."/>
            <person name="Daniel R."/>
            <person name="Vilcinskas A."/>
        </authorList>
    </citation>
    <scope>NUCLEOTIDE SEQUENCE [LARGE SCALE GENOMIC DNA]</scope>
    <source>
        <strain evidence="2 3">G55GP</strain>
    </source>
</reference>
<feature type="transmembrane region" description="Helical" evidence="1">
    <location>
        <begin position="38"/>
        <end position="62"/>
    </location>
</feature>
<evidence type="ECO:0000313" key="3">
    <source>
        <dbReference type="Proteomes" id="UP000516349"/>
    </source>
</evidence>
<evidence type="ECO:0000256" key="1">
    <source>
        <dbReference type="SAM" id="Phobius"/>
    </source>
</evidence>
<organism evidence="2 3">
    <name type="scientific">Entomobacter blattae</name>
    <dbReference type="NCBI Taxonomy" id="2762277"/>
    <lineage>
        <taxon>Bacteria</taxon>
        <taxon>Pseudomonadati</taxon>
        <taxon>Pseudomonadota</taxon>
        <taxon>Alphaproteobacteria</taxon>
        <taxon>Acetobacterales</taxon>
        <taxon>Acetobacteraceae</taxon>
        <taxon>Entomobacter</taxon>
    </lineage>
</organism>
<keyword evidence="3" id="KW-1185">Reference proteome</keyword>
<evidence type="ECO:0008006" key="4">
    <source>
        <dbReference type="Google" id="ProtNLM"/>
    </source>
</evidence>
<protein>
    <recommendedName>
        <fullName evidence="4">MotA/TolQ/ExbB proton channel domain-containing protein</fullName>
    </recommendedName>
</protein>
<keyword evidence="1" id="KW-1133">Transmembrane helix</keyword>
<name>A0A7H1NTC3_9PROT</name>
<dbReference type="AlphaFoldDB" id="A0A7H1NTC3"/>
<feature type="transmembrane region" description="Helical" evidence="1">
    <location>
        <begin position="185"/>
        <end position="206"/>
    </location>
</feature>
<dbReference type="EMBL" id="CP060244">
    <property type="protein sequence ID" value="QNT79033.1"/>
    <property type="molecule type" value="Genomic_DNA"/>
</dbReference>
<dbReference type="KEGG" id="ebla:JGUZn3_18190"/>
<evidence type="ECO:0000313" key="2">
    <source>
        <dbReference type="EMBL" id="QNT79033.1"/>
    </source>
</evidence>
<keyword evidence="1" id="KW-0812">Transmembrane</keyword>
<keyword evidence="1" id="KW-0472">Membrane</keyword>
<dbReference type="RefSeq" id="WP_203413234.1">
    <property type="nucleotide sequence ID" value="NZ_CP060244.1"/>
</dbReference>
<dbReference type="Proteomes" id="UP000516349">
    <property type="component" value="Chromosome"/>
</dbReference>
<accession>A0A7H1NTC3</accession>
<feature type="transmembrane region" description="Helical" evidence="1">
    <location>
        <begin position="7"/>
        <end position="26"/>
    </location>
</feature>
<gene>
    <name evidence="2" type="ORF">JGUZn3_18190</name>
</gene>
<feature type="transmembrane region" description="Helical" evidence="1">
    <location>
        <begin position="126"/>
        <end position="150"/>
    </location>
</feature>
<sequence>MPFSVFYALRILVLLICTALVGWLLHGTLVTAFFNNPILNGLILCLLIFGCVRNLILVLQLLPATKWVFTSLKDRKINRPTSAFLTPLYFLLERLLSNTPTSVEMLQNAMESISIRLDERRETSRYLTGLLIFLGLLGTFYGLILTVSSISEVINNLSLEVENISTMFTHLKSGLAKPLYGMGTAFSGSMFGLAGALLVGFTDLTVGHAQNRFFNMLEDQVALFQQEENIHNTSSLQGSPHYIQALLEQSSEQLGNLTTLLHHIEQDRLQNTRLLFEIQKNVLSLTHTMENVVQITQQNAIIQQHVLNTLQQTPPFPTEETGHTPPSSPLTLATLSAQLDTLLHYMTSSQKETSQEIQAEIRLQTKALTLALDSLHKSSTP</sequence>
<proteinExistence type="predicted"/>